<proteinExistence type="predicted"/>
<dbReference type="InterPro" id="IPR012902">
    <property type="entry name" value="N_methyl_site"/>
</dbReference>
<accession>A0A4S4AYC9</accession>
<dbReference type="RefSeq" id="WP_136348385.1">
    <property type="nucleotide sequence ID" value="NZ_SSOC01000004.1"/>
</dbReference>
<dbReference type="InterPro" id="IPR013362">
    <property type="entry name" value="Pilus_4_PilV"/>
</dbReference>
<name>A0A4S4AYC9_9RHOO</name>
<comment type="caution">
    <text evidence="1">The sequence shown here is derived from an EMBL/GenBank/DDBJ whole genome shotgun (WGS) entry which is preliminary data.</text>
</comment>
<dbReference type="Pfam" id="PF07963">
    <property type="entry name" value="N_methyl"/>
    <property type="match status" value="1"/>
</dbReference>
<evidence type="ECO:0000313" key="1">
    <source>
        <dbReference type="EMBL" id="THF64666.1"/>
    </source>
</evidence>
<gene>
    <name evidence="1" type="primary">pilV</name>
    <name evidence="1" type="ORF">E6C76_11470</name>
</gene>
<dbReference type="AlphaFoldDB" id="A0A4S4AYC9"/>
<dbReference type="OrthoDB" id="8906930at2"/>
<reference evidence="1 2" key="1">
    <citation type="submission" date="2019-04" db="EMBL/GenBank/DDBJ databases">
        <title>Azoarcus nasutitermitis sp. nov. isolated from termite nest.</title>
        <authorList>
            <person name="Lin S.-Y."/>
            <person name="Hameed A."/>
            <person name="Hsu Y.-H."/>
            <person name="Young C.-C."/>
        </authorList>
    </citation>
    <scope>NUCLEOTIDE SEQUENCE [LARGE SCALE GENOMIC DNA]</scope>
    <source>
        <strain evidence="1 2">CC-YHH838</strain>
    </source>
</reference>
<dbReference type="EMBL" id="SSOC01000004">
    <property type="protein sequence ID" value="THF64666.1"/>
    <property type="molecule type" value="Genomic_DNA"/>
</dbReference>
<dbReference type="NCBIfam" id="TIGR02523">
    <property type="entry name" value="type_IV_pilV"/>
    <property type="match status" value="1"/>
</dbReference>
<protein>
    <submittedName>
        <fullName evidence="1">Type IV pilus modification protein PilV</fullName>
    </submittedName>
</protein>
<sequence>MNKQTGSSLLEVLVAMLVLAFGLLGLAGLQATSVRSNHSAYLRTQATLLAYDLADRMRAMQAAVENGDYDDSSTGDERSAWNQSVTRALGAGATGTVVRNGGFVTITIAWDDNRGRIRQSGAADENAQSFVYETEL</sequence>
<organism evidence="1 2">
    <name type="scientific">Pseudothauera nasutitermitis</name>
    <dbReference type="NCBI Taxonomy" id="2565930"/>
    <lineage>
        <taxon>Bacteria</taxon>
        <taxon>Pseudomonadati</taxon>
        <taxon>Pseudomonadota</taxon>
        <taxon>Betaproteobacteria</taxon>
        <taxon>Rhodocyclales</taxon>
        <taxon>Zoogloeaceae</taxon>
        <taxon>Pseudothauera</taxon>
    </lineage>
</organism>
<evidence type="ECO:0000313" key="2">
    <source>
        <dbReference type="Proteomes" id="UP000308430"/>
    </source>
</evidence>
<keyword evidence="2" id="KW-1185">Reference proteome</keyword>
<dbReference type="Proteomes" id="UP000308430">
    <property type="component" value="Unassembled WGS sequence"/>
</dbReference>